<keyword evidence="2" id="KW-1185">Reference proteome</keyword>
<protein>
    <submittedName>
        <fullName evidence="1">Uncharacterized protein</fullName>
    </submittedName>
</protein>
<dbReference type="EMBL" id="JABFUD020000025">
    <property type="protein sequence ID" value="KAI5058932.1"/>
    <property type="molecule type" value="Genomic_DNA"/>
</dbReference>
<gene>
    <name evidence="1" type="ORF">GOP47_0025251</name>
</gene>
<evidence type="ECO:0000313" key="2">
    <source>
        <dbReference type="Proteomes" id="UP000886520"/>
    </source>
</evidence>
<dbReference type="Proteomes" id="UP000886520">
    <property type="component" value="Chromosome 25"/>
</dbReference>
<organism evidence="1 2">
    <name type="scientific">Adiantum capillus-veneris</name>
    <name type="common">Maidenhair fern</name>
    <dbReference type="NCBI Taxonomy" id="13818"/>
    <lineage>
        <taxon>Eukaryota</taxon>
        <taxon>Viridiplantae</taxon>
        <taxon>Streptophyta</taxon>
        <taxon>Embryophyta</taxon>
        <taxon>Tracheophyta</taxon>
        <taxon>Polypodiopsida</taxon>
        <taxon>Polypodiidae</taxon>
        <taxon>Polypodiales</taxon>
        <taxon>Pteridineae</taxon>
        <taxon>Pteridaceae</taxon>
        <taxon>Vittarioideae</taxon>
        <taxon>Adiantum</taxon>
    </lineage>
</organism>
<accession>A0A9D4U0Q0</accession>
<sequence length="70" mass="7688">MAALVSQDKRRHRDIPGEEVSISSTHYLCLLCDGATFFKVGGGDLGVCKGEPSLQCDILLLMEWVPFYGL</sequence>
<dbReference type="AlphaFoldDB" id="A0A9D4U0Q0"/>
<reference evidence="1" key="1">
    <citation type="submission" date="2021-01" db="EMBL/GenBank/DDBJ databases">
        <title>Adiantum capillus-veneris genome.</title>
        <authorList>
            <person name="Fang Y."/>
            <person name="Liao Q."/>
        </authorList>
    </citation>
    <scope>NUCLEOTIDE SEQUENCE</scope>
    <source>
        <strain evidence="1">H3</strain>
        <tissue evidence="1">Leaf</tissue>
    </source>
</reference>
<name>A0A9D4U0Q0_ADICA</name>
<proteinExistence type="predicted"/>
<evidence type="ECO:0000313" key="1">
    <source>
        <dbReference type="EMBL" id="KAI5058932.1"/>
    </source>
</evidence>
<comment type="caution">
    <text evidence="1">The sequence shown here is derived from an EMBL/GenBank/DDBJ whole genome shotgun (WGS) entry which is preliminary data.</text>
</comment>